<proteinExistence type="predicted"/>
<comment type="caution">
    <text evidence="1">The sequence shown here is derived from an EMBL/GenBank/DDBJ whole genome shotgun (WGS) entry which is preliminary data.</text>
</comment>
<accession>A0ABQ5JZ75</accession>
<dbReference type="EMBL" id="BQXS01012452">
    <property type="protein sequence ID" value="GKT23256.1"/>
    <property type="molecule type" value="Genomic_DNA"/>
</dbReference>
<evidence type="ECO:0000313" key="2">
    <source>
        <dbReference type="Proteomes" id="UP001057375"/>
    </source>
</evidence>
<organism evidence="1 2">
    <name type="scientific">Aduncisulcus paluster</name>
    <dbReference type="NCBI Taxonomy" id="2918883"/>
    <lineage>
        <taxon>Eukaryota</taxon>
        <taxon>Metamonada</taxon>
        <taxon>Carpediemonas-like organisms</taxon>
        <taxon>Aduncisulcus</taxon>
    </lineage>
</organism>
<protein>
    <submittedName>
        <fullName evidence="1">Uncharacterized protein</fullName>
    </submittedName>
</protein>
<sequence>MALFSKLTFHKSVFIKEGCDPIRFLPGEEPIDLFPPLPIDDSKLITIDVDNSHGSYETGEKFSSKYKITDVSDWIHEKLLKGIGGVHFTQLVFPFQVSSYIKYIYVEISQDSGPPRDLYITFTHSNFSITRFRFTIPEPRFGFEWHSLPVELSNVVKCEIECPRGHCWKSMPDTLPRIYGIRFIHSTEQ</sequence>
<dbReference type="Proteomes" id="UP001057375">
    <property type="component" value="Unassembled WGS sequence"/>
</dbReference>
<name>A0ABQ5JZ75_9EUKA</name>
<gene>
    <name evidence="1" type="ORF">ADUPG1_012372</name>
</gene>
<keyword evidence="2" id="KW-1185">Reference proteome</keyword>
<evidence type="ECO:0000313" key="1">
    <source>
        <dbReference type="EMBL" id="GKT23256.1"/>
    </source>
</evidence>
<reference evidence="1" key="1">
    <citation type="submission" date="2022-03" db="EMBL/GenBank/DDBJ databases">
        <title>Draft genome sequence of Aduncisulcus paluster, a free-living microaerophilic Fornicata.</title>
        <authorList>
            <person name="Yuyama I."/>
            <person name="Kume K."/>
            <person name="Tamura T."/>
            <person name="Inagaki Y."/>
            <person name="Hashimoto T."/>
        </authorList>
    </citation>
    <scope>NUCLEOTIDE SEQUENCE</scope>
    <source>
        <strain evidence="1">NY0171</strain>
    </source>
</reference>